<evidence type="ECO:0000313" key="3">
    <source>
        <dbReference type="Proteomes" id="UP000193560"/>
    </source>
</evidence>
<organism evidence="2 3">
    <name type="scientific">Absidia repens</name>
    <dbReference type="NCBI Taxonomy" id="90262"/>
    <lineage>
        <taxon>Eukaryota</taxon>
        <taxon>Fungi</taxon>
        <taxon>Fungi incertae sedis</taxon>
        <taxon>Mucoromycota</taxon>
        <taxon>Mucoromycotina</taxon>
        <taxon>Mucoromycetes</taxon>
        <taxon>Mucorales</taxon>
        <taxon>Cunninghamellaceae</taxon>
        <taxon>Absidia</taxon>
    </lineage>
</organism>
<feature type="compositionally biased region" description="Low complexity" evidence="1">
    <location>
        <begin position="7"/>
        <end position="24"/>
    </location>
</feature>
<dbReference type="EMBL" id="MCGE01000036">
    <property type="protein sequence ID" value="ORZ07140.1"/>
    <property type="molecule type" value="Genomic_DNA"/>
</dbReference>
<comment type="caution">
    <text evidence="2">The sequence shown here is derived from an EMBL/GenBank/DDBJ whole genome shotgun (WGS) entry which is preliminary data.</text>
</comment>
<protein>
    <submittedName>
        <fullName evidence="2">Uncharacterized protein</fullName>
    </submittedName>
</protein>
<feature type="region of interest" description="Disordered" evidence="1">
    <location>
        <begin position="1"/>
        <end position="84"/>
    </location>
</feature>
<dbReference type="Proteomes" id="UP000193560">
    <property type="component" value="Unassembled WGS sequence"/>
</dbReference>
<keyword evidence="3" id="KW-1185">Reference proteome</keyword>
<feature type="compositionally biased region" description="Low complexity" evidence="1">
    <location>
        <begin position="43"/>
        <end position="79"/>
    </location>
</feature>
<dbReference type="AlphaFoldDB" id="A0A1X2I140"/>
<reference evidence="2 3" key="1">
    <citation type="submission" date="2016-07" db="EMBL/GenBank/DDBJ databases">
        <title>Pervasive Adenine N6-methylation of Active Genes in Fungi.</title>
        <authorList>
            <consortium name="DOE Joint Genome Institute"/>
            <person name="Mondo S.J."/>
            <person name="Dannebaum R.O."/>
            <person name="Kuo R.C."/>
            <person name="Labutti K."/>
            <person name="Haridas S."/>
            <person name="Kuo A."/>
            <person name="Salamov A."/>
            <person name="Ahrendt S.R."/>
            <person name="Lipzen A."/>
            <person name="Sullivan W."/>
            <person name="Andreopoulos W.B."/>
            <person name="Clum A."/>
            <person name="Lindquist E."/>
            <person name="Daum C."/>
            <person name="Ramamoorthy G.K."/>
            <person name="Gryganskyi A."/>
            <person name="Culley D."/>
            <person name="Magnuson J.K."/>
            <person name="James T.Y."/>
            <person name="O'Malley M.A."/>
            <person name="Stajich J.E."/>
            <person name="Spatafora J.W."/>
            <person name="Visel A."/>
            <person name="Grigoriev I.V."/>
        </authorList>
    </citation>
    <scope>NUCLEOTIDE SEQUENCE [LARGE SCALE GENOMIC DNA]</scope>
    <source>
        <strain evidence="2 3">NRRL 1336</strain>
    </source>
</reference>
<feature type="compositionally biased region" description="Pro residues" evidence="1">
    <location>
        <begin position="25"/>
        <end position="36"/>
    </location>
</feature>
<name>A0A1X2I140_9FUNG</name>
<accession>A0A1X2I140</accession>
<feature type="compositionally biased region" description="Acidic residues" evidence="1">
    <location>
        <begin position="191"/>
        <end position="202"/>
    </location>
</feature>
<evidence type="ECO:0000313" key="2">
    <source>
        <dbReference type="EMBL" id="ORZ07140.1"/>
    </source>
</evidence>
<feature type="region of interest" description="Disordered" evidence="1">
    <location>
        <begin position="121"/>
        <end position="158"/>
    </location>
</feature>
<gene>
    <name evidence="2" type="ORF">BCR42DRAFT_426425</name>
</gene>
<feature type="region of interest" description="Disordered" evidence="1">
    <location>
        <begin position="185"/>
        <end position="232"/>
    </location>
</feature>
<feature type="compositionally biased region" description="Basic and acidic residues" evidence="1">
    <location>
        <begin position="128"/>
        <end position="142"/>
    </location>
</feature>
<proteinExistence type="predicted"/>
<sequence length="232" mass="26092">MDLSVCSTPTPIQPTPASSISIPPTTVPAPQPPSLPTPLEDQLPPLTSSYPLSASTTTSSLPSPYQQTLPPSPLTPTNTTHHDDLLEPALGQQQQQQQQQHTDDKDDRAQSIPFKVWRSQHMATSGSENDHHQPDCDDHDNIPIDAPLPSTQREKHLRKTQRDIQLQHYRSRCIKEFRQRRQLRCGRQEIASDDDNGDDDDTPSPKRQRIDNGRHVRFIVPPKFKRGSSSTN</sequence>
<evidence type="ECO:0000256" key="1">
    <source>
        <dbReference type="SAM" id="MobiDB-lite"/>
    </source>
</evidence>